<protein>
    <submittedName>
        <fullName evidence="2">Unplaced genomic scaffold scaffold_31, whole genome shotgun sequence</fullName>
    </submittedName>
</protein>
<name>A0A0C9ZF83_9AGAM</name>
<dbReference type="Proteomes" id="UP000054018">
    <property type="component" value="Unassembled WGS sequence"/>
</dbReference>
<evidence type="ECO:0000256" key="1">
    <source>
        <dbReference type="SAM" id="SignalP"/>
    </source>
</evidence>
<dbReference type="EMBL" id="KN833715">
    <property type="protein sequence ID" value="KIK24584.1"/>
    <property type="molecule type" value="Genomic_DNA"/>
</dbReference>
<sequence length="224" mass="24888">MASAAVCVSVILIFLPGVSLQHREDVRNSFELAARAADKQTDKDGDRTKWCNRFMTTLLNIHWFGHQTRLETEVEGSVLRSLQVSDSERQLLTSTLNALEREPENGHALKLFTESALEQVDEDVIPRLLFIGGGCYRGKYQLAVCSEKNDAVSVTSFFLQFHGDGVHYRGLPYPDGKVGVKTTGSSYVYGLNDGLYAKIRDRVKDKLEGTGISKQAAISGLWNM</sequence>
<evidence type="ECO:0000313" key="3">
    <source>
        <dbReference type="Proteomes" id="UP000054018"/>
    </source>
</evidence>
<evidence type="ECO:0000313" key="2">
    <source>
        <dbReference type="EMBL" id="KIK24584.1"/>
    </source>
</evidence>
<dbReference type="OrthoDB" id="2615636at2759"/>
<keyword evidence="1" id="KW-0732">Signal</keyword>
<organism evidence="2 3">
    <name type="scientific">Pisolithus microcarpus 441</name>
    <dbReference type="NCBI Taxonomy" id="765257"/>
    <lineage>
        <taxon>Eukaryota</taxon>
        <taxon>Fungi</taxon>
        <taxon>Dikarya</taxon>
        <taxon>Basidiomycota</taxon>
        <taxon>Agaricomycotina</taxon>
        <taxon>Agaricomycetes</taxon>
        <taxon>Agaricomycetidae</taxon>
        <taxon>Boletales</taxon>
        <taxon>Sclerodermatineae</taxon>
        <taxon>Pisolithaceae</taxon>
        <taxon>Pisolithus</taxon>
    </lineage>
</organism>
<gene>
    <name evidence="2" type="ORF">PISMIDRAFT_678191</name>
</gene>
<reference evidence="2 3" key="1">
    <citation type="submission" date="2014-04" db="EMBL/GenBank/DDBJ databases">
        <authorList>
            <consortium name="DOE Joint Genome Institute"/>
            <person name="Kuo A."/>
            <person name="Kohler A."/>
            <person name="Costa M.D."/>
            <person name="Nagy L.G."/>
            <person name="Floudas D."/>
            <person name="Copeland A."/>
            <person name="Barry K.W."/>
            <person name="Cichocki N."/>
            <person name="Veneault-Fourrey C."/>
            <person name="LaButti K."/>
            <person name="Lindquist E.A."/>
            <person name="Lipzen A."/>
            <person name="Lundell T."/>
            <person name="Morin E."/>
            <person name="Murat C."/>
            <person name="Sun H."/>
            <person name="Tunlid A."/>
            <person name="Henrissat B."/>
            <person name="Grigoriev I.V."/>
            <person name="Hibbett D.S."/>
            <person name="Martin F."/>
            <person name="Nordberg H.P."/>
            <person name="Cantor M.N."/>
            <person name="Hua S.X."/>
        </authorList>
    </citation>
    <scope>NUCLEOTIDE SEQUENCE [LARGE SCALE GENOMIC DNA]</scope>
    <source>
        <strain evidence="2 3">441</strain>
    </source>
</reference>
<accession>A0A0C9ZF83</accession>
<dbReference type="HOGENOM" id="CLU_1256488_0_0_1"/>
<feature type="signal peptide" evidence="1">
    <location>
        <begin position="1"/>
        <end position="20"/>
    </location>
</feature>
<proteinExistence type="predicted"/>
<reference evidence="3" key="2">
    <citation type="submission" date="2015-01" db="EMBL/GenBank/DDBJ databases">
        <title>Evolutionary Origins and Diversification of the Mycorrhizal Mutualists.</title>
        <authorList>
            <consortium name="DOE Joint Genome Institute"/>
            <consortium name="Mycorrhizal Genomics Consortium"/>
            <person name="Kohler A."/>
            <person name="Kuo A."/>
            <person name="Nagy L.G."/>
            <person name="Floudas D."/>
            <person name="Copeland A."/>
            <person name="Barry K.W."/>
            <person name="Cichocki N."/>
            <person name="Veneault-Fourrey C."/>
            <person name="LaButti K."/>
            <person name="Lindquist E.A."/>
            <person name="Lipzen A."/>
            <person name="Lundell T."/>
            <person name="Morin E."/>
            <person name="Murat C."/>
            <person name="Riley R."/>
            <person name="Ohm R."/>
            <person name="Sun H."/>
            <person name="Tunlid A."/>
            <person name="Henrissat B."/>
            <person name="Grigoriev I.V."/>
            <person name="Hibbett D.S."/>
            <person name="Martin F."/>
        </authorList>
    </citation>
    <scope>NUCLEOTIDE SEQUENCE [LARGE SCALE GENOMIC DNA]</scope>
    <source>
        <strain evidence="3">441</strain>
    </source>
</reference>
<feature type="chain" id="PRO_5002218016" evidence="1">
    <location>
        <begin position="21"/>
        <end position="224"/>
    </location>
</feature>
<keyword evidence="3" id="KW-1185">Reference proteome</keyword>
<dbReference type="AlphaFoldDB" id="A0A0C9ZF83"/>